<keyword evidence="1 3" id="KW-0807">Transducer</keyword>
<feature type="transmembrane region" description="Helical" evidence="5">
    <location>
        <begin position="9"/>
        <end position="29"/>
    </location>
</feature>
<evidence type="ECO:0000256" key="3">
    <source>
        <dbReference type="PROSITE-ProRule" id="PRU00284"/>
    </source>
</evidence>
<organism evidence="8 9">
    <name type="scientific">Dethiobacter alkaliphilus AHT 1</name>
    <dbReference type="NCBI Taxonomy" id="555088"/>
    <lineage>
        <taxon>Bacteria</taxon>
        <taxon>Bacillati</taxon>
        <taxon>Bacillota</taxon>
        <taxon>Dethiobacteria</taxon>
        <taxon>Dethiobacterales</taxon>
        <taxon>Dethiobacteraceae</taxon>
        <taxon>Dethiobacter</taxon>
    </lineage>
</organism>
<keyword evidence="5" id="KW-0812">Transmembrane</keyword>
<feature type="domain" description="HAMP" evidence="7">
    <location>
        <begin position="75"/>
        <end position="127"/>
    </location>
</feature>
<dbReference type="AlphaFoldDB" id="C0GJE8"/>
<evidence type="ECO:0000256" key="5">
    <source>
        <dbReference type="SAM" id="Phobius"/>
    </source>
</evidence>
<evidence type="ECO:0000256" key="4">
    <source>
        <dbReference type="SAM" id="Coils"/>
    </source>
</evidence>
<dbReference type="SMART" id="SM00304">
    <property type="entry name" value="HAMP"/>
    <property type="match status" value="1"/>
</dbReference>
<gene>
    <name evidence="8" type="ORF">DealDRAFT_2607</name>
</gene>
<feature type="transmembrane region" description="Helical" evidence="5">
    <location>
        <begin position="49"/>
        <end position="72"/>
    </location>
</feature>
<evidence type="ECO:0000313" key="8">
    <source>
        <dbReference type="EMBL" id="EEG76495.1"/>
    </source>
</evidence>
<accession>C0GJE8</accession>
<protein>
    <submittedName>
        <fullName evidence="8">Methyl-accepting chemotaxis sensory transducer</fullName>
    </submittedName>
</protein>
<feature type="coiled-coil region" evidence="4">
    <location>
        <begin position="122"/>
        <end position="149"/>
    </location>
</feature>
<comment type="similarity">
    <text evidence="2">Belongs to the methyl-accepting chemotaxis (MCP) protein family.</text>
</comment>
<dbReference type="InterPro" id="IPR003660">
    <property type="entry name" value="HAMP_dom"/>
</dbReference>
<dbReference type="Pfam" id="PF00672">
    <property type="entry name" value="HAMP"/>
    <property type="match status" value="1"/>
</dbReference>
<dbReference type="GO" id="GO:0006935">
    <property type="term" value="P:chemotaxis"/>
    <property type="evidence" value="ECO:0007669"/>
    <property type="project" value="UniProtKB-ARBA"/>
</dbReference>
<keyword evidence="4" id="KW-0175">Coiled coil</keyword>
<reference evidence="8 9" key="1">
    <citation type="submission" date="2009-02" db="EMBL/GenBank/DDBJ databases">
        <title>Sequencing of the draft genome and assembly of Dethiobacter alkaliphilus AHT 1.</title>
        <authorList>
            <consortium name="US DOE Joint Genome Institute (JGI-PGF)"/>
            <person name="Lucas S."/>
            <person name="Copeland A."/>
            <person name="Lapidus A."/>
            <person name="Glavina del Rio T."/>
            <person name="Dalin E."/>
            <person name="Tice H."/>
            <person name="Bruce D."/>
            <person name="Goodwin L."/>
            <person name="Pitluck S."/>
            <person name="Larimer F."/>
            <person name="Land M.L."/>
            <person name="Hauser L."/>
            <person name="Muyzer G."/>
        </authorList>
    </citation>
    <scope>NUCLEOTIDE SEQUENCE [LARGE SCALE GENOMIC DNA]</scope>
    <source>
        <strain evidence="8 9">AHT 1</strain>
    </source>
</reference>
<dbReference type="PROSITE" id="PS50885">
    <property type="entry name" value="HAMP"/>
    <property type="match status" value="1"/>
</dbReference>
<dbReference type="PANTHER" id="PTHR32089">
    <property type="entry name" value="METHYL-ACCEPTING CHEMOTAXIS PROTEIN MCPB"/>
    <property type="match status" value="1"/>
</dbReference>
<dbReference type="SUPFAM" id="SSF58104">
    <property type="entry name" value="Methyl-accepting chemotaxis protein (MCP) signaling domain"/>
    <property type="match status" value="1"/>
</dbReference>
<comment type="caution">
    <text evidence="8">The sequence shown here is derived from an EMBL/GenBank/DDBJ whole genome shotgun (WGS) entry which is preliminary data.</text>
</comment>
<keyword evidence="5" id="KW-1133">Transmembrane helix</keyword>
<dbReference type="RefSeq" id="WP_008518181.1">
    <property type="nucleotide sequence ID" value="NZ_ACJM01000016.1"/>
</dbReference>
<keyword evidence="9" id="KW-1185">Reference proteome</keyword>
<dbReference type="STRING" id="555088.DealDRAFT_2607"/>
<dbReference type="Proteomes" id="UP000006443">
    <property type="component" value="Unassembled WGS sequence"/>
</dbReference>
<dbReference type="CDD" id="cd06225">
    <property type="entry name" value="HAMP"/>
    <property type="match status" value="1"/>
</dbReference>
<feature type="domain" description="Methyl-accepting transducer" evidence="6">
    <location>
        <begin position="132"/>
        <end position="375"/>
    </location>
</feature>
<dbReference type="PROSITE" id="PS50111">
    <property type="entry name" value="CHEMOTAXIS_TRANSDUC_2"/>
    <property type="match status" value="1"/>
</dbReference>
<dbReference type="SMART" id="SM00283">
    <property type="entry name" value="MA"/>
    <property type="match status" value="1"/>
</dbReference>
<evidence type="ECO:0000256" key="1">
    <source>
        <dbReference type="ARBA" id="ARBA00023224"/>
    </source>
</evidence>
<dbReference type="eggNOG" id="COG0840">
    <property type="taxonomic scope" value="Bacteria"/>
</dbReference>
<dbReference type="InterPro" id="IPR004089">
    <property type="entry name" value="MCPsignal_dom"/>
</dbReference>
<name>C0GJE8_DETAL</name>
<dbReference type="GO" id="GO:0007165">
    <property type="term" value="P:signal transduction"/>
    <property type="evidence" value="ECO:0007669"/>
    <property type="project" value="UniProtKB-KW"/>
</dbReference>
<evidence type="ECO:0000313" key="9">
    <source>
        <dbReference type="Proteomes" id="UP000006443"/>
    </source>
</evidence>
<dbReference type="EMBL" id="ACJM01000016">
    <property type="protein sequence ID" value="EEG76495.1"/>
    <property type="molecule type" value="Genomic_DNA"/>
</dbReference>
<dbReference type="Pfam" id="PF00015">
    <property type="entry name" value="MCPsignal"/>
    <property type="match status" value="1"/>
</dbReference>
<evidence type="ECO:0000259" key="7">
    <source>
        <dbReference type="PROSITE" id="PS50885"/>
    </source>
</evidence>
<sequence>MRTGIKTKLTLFTTLYILAVFAVMFAIVLHSVNTEAVLQTEEMRSALAALLRNMALFAVVIVAVSIVGYMQLLQHAVVGPVKSVVSGLETVSTGDLTVRIEEKTNDELGALAKACNREFTNLAKALKIIKEASENLAASAQEIAASSEEIASGNQNQANEVQSAAAIITDASAAIQQVAGSAMSAAGTAAEATDLAQSGGQSVMEAVESMRQIQETVQELGKSSQQIGEIIKVIDEIAEQTNLLALNAAIEAARAGEHGKGFAVVADEVRKLAERSSEATQEIEQLIVGIQEGTTAAVSAVEQGSVVAGRAGEALESIIRGSTEVAAMVEDISRASQTQLDNNKQVVTSIDTVSAITQETAAGAQETAAAAQELAGMAEKMQRLTEQYKLA</sequence>
<dbReference type="FunFam" id="1.10.287.950:FF:000001">
    <property type="entry name" value="Methyl-accepting chemotaxis sensory transducer"/>
    <property type="match status" value="1"/>
</dbReference>
<dbReference type="PANTHER" id="PTHR32089:SF112">
    <property type="entry name" value="LYSOZYME-LIKE PROTEIN-RELATED"/>
    <property type="match status" value="1"/>
</dbReference>
<keyword evidence="5" id="KW-0472">Membrane</keyword>
<evidence type="ECO:0000259" key="6">
    <source>
        <dbReference type="PROSITE" id="PS50111"/>
    </source>
</evidence>
<dbReference type="Gene3D" id="1.10.287.950">
    <property type="entry name" value="Methyl-accepting chemotaxis protein"/>
    <property type="match status" value="1"/>
</dbReference>
<evidence type="ECO:0000256" key="2">
    <source>
        <dbReference type="ARBA" id="ARBA00029447"/>
    </source>
</evidence>
<proteinExistence type="inferred from homology"/>
<dbReference type="GO" id="GO:0016020">
    <property type="term" value="C:membrane"/>
    <property type="evidence" value="ECO:0007669"/>
    <property type="project" value="InterPro"/>
</dbReference>